<feature type="signal peptide" evidence="1">
    <location>
        <begin position="1"/>
        <end position="22"/>
    </location>
</feature>
<dbReference type="PANTHER" id="PTHR33321">
    <property type="match status" value="1"/>
</dbReference>
<keyword evidence="3" id="KW-1185">Reference proteome</keyword>
<protein>
    <recommendedName>
        <fullName evidence="4">Plant basic secretory protein (BSP) family protein</fullName>
    </recommendedName>
</protein>
<dbReference type="PANTHER" id="PTHR33321:SF21">
    <property type="entry name" value="BASIC SECRETORY PROTEASE"/>
    <property type="match status" value="1"/>
</dbReference>
<dbReference type="Pfam" id="PF04450">
    <property type="entry name" value="BSP"/>
    <property type="match status" value="1"/>
</dbReference>
<proteinExistence type="predicted"/>
<dbReference type="Proteomes" id="UP000827721">
    <property type="component" value="Unassembled WGS sequence"/>
</dbReference>
<reference evidence="2 3" key="1">
    <citation type="submission" date="2021-02" db="EMBL/GenBank/DDBJ databases">
        <title>Plant Genome Project.</title>
        <authorList>
            <person name="Zhang R.-G."/>
        </authorList>
    </citation>
    <scope>NUCLEOTIDE SEQUENCE [LARGE SCALE GENOMIC DNA]</scope>
    <source>
        <tissue evidence="2">Leaves</tissue>
    </source>
</reference>
<comment type="caution">
    <text evidence="2">The sequence shown here is derived from an EMBL/GenBank/DDBJ whole genome shotgun (WGS) entry which is preliminary data.</text>
</comment>
<dbReference type="EMBL" id="JAFEMO010000002">
    <property type="protein sequence ID" value="KAH7575338.1"/>
    <property type="molecule type" value="Genomic_DNA"/>
</dbReference>
<name>A0ABQ8IFE5_9ROSI</name>
<evidence type="ECO:0000256" key="1">
    <source>
        <dbReference type="SAM" id="SignalP"/>
    </source>
</evidence>
<organism evidence="2 3">
    <name type="scientific">Xanthoceras sorbifolium</name>
    <dbReference type="NCBI Taxonomy" id="99658"/>
    <lineage>
        <taxon>Eukaryota</taxon>
        <taxon>Viridiplantae</taxon>
        <taxon>Streptophyta</taxon>
        <taxon>Embryophyta</taxon>
        <taxon>Tracheophyta</taxon>
        <taxon>Spermatophyta</taxon>
        <taxon>Magnoliopsida</taxon>
        <taxon>eudicotyledons</taxon>
        <taxon>Gunneridae</taxon>
        <taxon>Pentapetalae</taxon>
        <taxon>rosids</taxon>
        <taxon>malvids</taxon>
        <taxon>Sapindales</taxon>
        <taxon>Sapindaceae</taxon>
        <taxon>Xanthoceroideae</taxon>
        <taxon>Xanthoceras</taxon>
    </lineage>
</organism>
<evidence type="ECO:0008006" key="4">
    <source>
        <dbReference type="Google" id="ProtNLM"/>
    </source>
</evidence>
<evidence type="ECO:0000313" key="3">
    <source>
        <dbReference type="Proteomes" id="UP000827721"/>
    </source>
</evidence>
<sequence length="297" mass="33143">MARSTIFFICFLTLTALHGIHAVEYLVNNRATTTPGGIRFRNELGAEYTKQRMAAASEFIWRIFQQNTPAERINRPQVILFVDQESKYVAYVVNNEIHVHDDYIENIKGDIKWDFNGVLFHEMTHIWQNGLGKAPVAVTEVIADYVRLKANYIPAHWVKPGGGDRWDQGYDVTARFFDYCNGLKNGFVAELNKKMKDGYSDSYFVDLLGKNVNQLWTDYKANSDSSYTGSAAANSGVVKSDFKNSADVNSGAEHSVTVNSGDAFADTSVNCMAYSAETFVARSNNLNHAAGLKFDPG</sequence>
<dbReference type="InterPro" id="IPR007541">
    <property type="entry name" value="Uncharacterised_BSP"/>
</dbReference>
<keyword evidence="1" id="KW-0732">Signal</keyword>
<gene>
    <name evidence="2" type="ORF">JRO89_XS02G0086000</name>
</gene>
<evidence type="ECO:0000313" key="2">
    <source>
        <dbReference type="EMBL" id="KAH7575338.1"/>
    </source>
</evidence>
<feature type="chain" id="PRO_5046104507" description="Plant basic secretory protein (BSP) family protein" evidence="1">
    <location>
        <begin position="23"/>
        <end position="297"/>
    </location>
</feature>
<accession>A0ABQ8IFE5</accession>